<dbReference type="RefSeq" id="WP_161012071.1">
    <property type="nucleotide sequence ID" value="NZ_WWCK01000001.1"/>
</dbReference>
<accession>A0A7X4GLZ8</accession>
<dbReference type="EMBL" id="WWCK01000001">
    <property type="protein sequence ID" value="MYM65461.1"/>
    <property type="molecule type" value="Genomic_DNA"/>
</dbReference>
<reference evidence="1 2" key="1">
    <citation type="submission" date="2019-12" db="EMBL/GenBank/DDBJ databases">
        <title>Novel species isolated from a subtropical stream in China.</title>
        <authorList>
            <person name="Lu H."/>
        </authorList>
    </citation>
    <scope>NUCLEOTIDE SEQUENCE [LARGE SCALE GENOMIC DNA]</scope>
    <source>
        <strain evidence="1 2">FT55W</strain>
    </source>
</reference>
<evidence type="ECO:0000313" key="2">
    <source>
        <dbReference type="Proteomes" id="UP000450012"/>
    </source>
</evidence>
<name>A0A7X4GLZ8_9BURK</name>
<evidence type="ECO:0000313" key="1">
    <source>
        <dbReference type="EMBL" id="MYM65461.1"/>
    </source>
</evidence>
<protein>
    <submittedName>
        <fullName evidence="1">Uncharacterized protein</fullName>
    </submittedName>
</protein>
<comment type="caution">
    <text evidence="1">The sequence shown here is derived from an EMBL/GenBank/DDBJ whole genome shotgun (WGS) entry which is preliminary data.</text>
</comment>
<proteinExistence type="predicted"/>
<gene>
    <name evidence="1" type="ORF">GTP45_01260</name>
</gene>
<keyword evidence="2" id="KW-1185">Reference proteome</keyword>
<dbReference type="Proteomes" id="UP000450012">
    <property type="component" value="Unassembled WGS sequence"/>
</dbReference>
<sequence length="116" mass="12270">MPMVTETHRRLALELRLACEALIGAPSPETYNTLSKMLAALKRAGMTAPALADATDTMNLIVDRYERAGKVGLSGDDMVALRRAIASIDGAMARIPVNLLDEAIVAVEVFCANAGA</sequence>
<dbReference type="AlphaFoldDB" id="A0A7X4GLZ8"/>
<organism evidence="1 2">
    <name type="scientific">Duganella rivi</name>
    <dbReference type="NCBI Taxonomy" id="2666083"/>
    <lineage>
        <taxon>Bacteria</taxon>
        <taxon>Pseudomonadati</taxon>
        <taxon>Pseudomonadota</taxon>
        <taxon>Betaproteobacteria</taxon>
        <taxon>Burkholderiales</taxon>
        <taxon>Oxalobacteraceae</taxon>
        <taxon>Telluria group</taxon>
        <taxon>Duganella</taxon>
    </lineage>
</organism>